<keyword evidence="6" id="KW-1133">Transmembrane helix</keyword>
<dbReference type="PANTHER" id="PTHR12652">
    <property type="entry name" value="PEROXISOMAL BIOGENESIS FACTOR 11"/>
    <property type="match status" value="1"/>
</dbReference>
<dbReference type="InterPro" id="IPR008733">
    <property type="entry name" value="PEX11"/>
</dbReference>
<feature type="transmembrane region" description="Helical" evidence="6">
    <location>
        <begin position="338"/>
        <end position="358"/>
    </location>
</feature>
<name>A0A818ZLM3_9BILA</name>
<evidence type="ECO:0000256" key="5">
    <source>
        <dbReference type="SAM" id="Coils"/>
    </source>
</evidence>
<feature type="coiled-coil region" evidence="5">
    <location>
        <begin position="78"/>
        <end position="155"/>
    </location>
</feature>
<organism evidence="7 8">
    <name type="scientific">Rotaria magnacalcarata</name>
    <dbReference type="NCBI Taxonomy" id="392030"/>
    <lineage>
        <taxon>Eukaryota</taxon>
        <taxon>Metazoa</taxon>
        <taxon>Spiralia</taxon>
        <taxon>Gnathifera</taxon>
        <taxon>Rotifera</taxon>
        <taxon>Eurotatoria</taxon>
        <taxon>Bdelloidea</taxon>
        <taxon>Philodinida</taxon>
        <taxon>Philodinidae</taxon>
        <taxon>Rotaria</taxon>
    </lineage>
</organism>
<dbReference type="AlphaFoldDB" id="A0A818ZLM3"/>
<keyword evidence="1" id="KW-0962">Peroxisome biogenesis</keyword>
<evidence type="ECO:0000256" key="1">
    <source>
        <dbReference type="ARBA" id="ARBA00022593"/>
    </source>
</evidence>
<reference evidence="7" key="1">
    <citation type="submission" date="2021-02" db="EMBL/GenBank/DDBJ databases">
        <authorList>
            <person name="Nowell W R."/>
        </authorList>
    </citation>
    <scope>NUCLEOTIDE SEQUENCE</scope>
</reference>
<evidence type="ECO:0000256" key="4">
    <source>
        <dbReference type="ARBA" id="ARBA00046271"/>
    </source>
</evidence>
<dbReference type="EMBL" id="CAJOBF010000173">
    <property type="protein sequence ID" value="CAF3765281.1"/>
    <property type="molecule type" value="Genomic_DNA"/>
</dbReference>
<evidence type="ECO:0000256" key="3">
    <source>
        <dbReference type="ARBA" id="ARBA00023140"/>
    </source>
</evidence>
<evidence type="ECO:0000256" key="2">
    <source>
        <dbReference type="ARBA" id="ARBA00023136"/>
    </source>
</evidence>
<dbReference type="GO" id="GO:0005778">
    <property type="term" value="C:peroxisomal membrane"/>
    <property type="evidence" value="ECO:0007669"/>
    <property type="project" value="UniProtKB-SubCell"/>
</dbReference>
<comment type="subcellular location">
    <subcellularLocation>
        <location evidence="4">Peroxisome membrane</location>
    </subcellularLocation>
</comment>
<keyword evidence="2 6" id="KW-0472">Membrane</keyword>
<accession>A0A818ZLM3</accession>
<dbReference type="PANTHER" id="PTHR12652:SF50">
    <property type="entry name" value="PEROXIN 11"/>
    <property type="match status" value="1"/>
</dbReference>
<keyword evidence="5" id="KW-0175">Coiled coil</keyword>
<keyword evidence="3" id="KW-0576">Peroxisome</keyword>
<proteinExistence type="predicted"/>
<evidence type="ECO:0000313" key="7">
    <source>
        <dbReference type="EMBL" id="CAF3765281.1"/>
    </source>
</evidence>
<dbReference type="GO" id="GO:0016559">
    <property type="term" value="P:peroxisome fission"/>
    <property type="evidence" value="ECO:0007669"/>
    <property type="project" value="InterPro"/>
</dbReference>
<comment type="caution">
    <text evidence="7">The sequence shown here is derived from an EMBL/GenBank/DDBJ whole genome shotgun (WGS) entry which is preliminary data.</text>
</comment>
<gene>
    <name evidence="7" type="ORF">UXM345_LOCUS2804</name>
</gene>
<sequence>MELCQTSSCFHSPIAICLHCQQHLCVEHLLQHNEQLICQANMHCDEFNRVTEEIEKMSFNEQFTSAEEDLNDWLNDQMKKLDKVYEEKLCLLKQAQSEVEEKLKAFKQTQRLKIVDAQRRLFNSQLSKQINLEQLNQMKTTIEQLREDIHQFRTNDCSITLINNDQMNYSYKPNIDIQLKSKILNDNGIIPEVDNDLNQTCNKLRKYQLRAEAKPFEYIPKMPHYDSNSSIRQKDFHSQLFEAKINYVQYLDEVIRFTSRTAGRDKIYRTVQYASRFLAWYYIKKRRVVNGERLVEIFQNLESVMSLTRKGMRLGRFVDYVKSVLESFHIRNKRIGTLFGLIAVCQGLFMLFDNLLLLHRFKIIYLNYPQRLQQYLNQVWLLWLSLALTRDYYEIQASFAVGQHHQFQQKHDTSLIRRANIFWANKPLVIDTVKNLCDLYIPLSNMNIVHLHSGLQGFAGTISSVLGLLQLWDKSYQLPA</sequence>
<dbReference type="Pfam" id="PF05648">
    <property type="entry name" value="PEX11"/>
    <property type="match status" value="1"/>
</dbReference>
<evidence type="ECO:0000256" key="6">
    <source>
        <dbReference type="SAM" id="Phobius"/>
    </source>
</evidence>
<dbReference type="Proteomes" id="UP000663842">
    <property type="component" value="Unassembled WGS sequence"/>
</dbReference>
<protein>
    <submittedName>
        <fullName evidence="7">Uncharacterized protein</fullName>
    </submittedName>
</protein>
<evidence type="ECO:0000313" key="8">
    <source>
        <dbReference type="Proteomes" id="UP000663842"/>
    </source>
</evidence>
<keyword evidence="6" id="KW-0812">Transmembrane</keyword>